<evidence type="ECO:0000313" key="2">
    <source>
        <dbReference type="Proteomes" id="UP000012164"/>
    </source>
</evidence>
<feature type="non-terminal residue" evidence="1">
    <location>
        <position position="56"/>
    </location>
</feature>
<dbReference type="AlphaFoldDB" id="A0A0F6IKM6"/>
<evidence type="ECO:0000313" key="1">
    <source>
        <dbReference type="EMBL" id="EMJ38601.1"/>
    </source>
</evidence>
<proteinExistence type="predicted"/>
<name>A0A0F6IKM6_LEPIR</name>
<gene>
    <name evidence="1" type="ORF">LEP1GSC079_4151</name>
</gene>
<reference evidence="1 2" key="1">
    <citation type="submission" date="2013-01" db="EMBL/GenBank/DDBJ databases">
        <authorList>
            <person name="Harkins D.M."/>
            <person name="Durkin A.S."/>
            <person name="Brinkac L.M."/>
            <person name="Haft D.H."/>
            <person name="Selengut J.D."/>
            <person name="Sanka R."/>
            <person name="DePew J."/>
            <person name="Purushe J."/>
            <person name="Peacock S.J."/>
            <person name="Thaipadungpanit J."/>
            <person name="Wuthiekanun V.W."/>
            <person name="Day N.P."/>
            <person name="Vinetz J.M."/>
            <person name="Sutton G.G."/>
            <person name="Nierman W.C."/>
            <person name="Fouts D.E."/>
        </authorList>
    </citation>
    <scope>NUCLEOTIDE SEQUENCE [LARGE SCALE GENOMIC DNA]</scope>
    <source>
        <strain evidence="1 2">FPW1039</strain>
    </source>
</reference>
<accession>A0A0F6IKM6</accession>
<sequence length="56" mass="5892">MTSTIDARAAGNNWAIDFSVAPPMDVRILSTAQATSIYLRCVSGNAMPATSFVDQG</sequence>
<protein>
    <submittedName>
        <fullName evidence="1">Uncharacterized protein</fullName>
    </submittedName>
</protein>
<comment type="caution">
    <text evidence="1">The sequence shown here is derived from an EMBL/GenBank/DDBJ whole genome shotgun (WGS) entry which is preliminary data.</text>
</comment>
<dbReference type="EMBL" id="AKWR02000027">
    <property type="protein sequence ID" value="EMJ38601.1"/>
    <property type="molecule type" value="Genomic_DNA"/>
</dbReference>
<dbReference type="Proteomes" id="UP000012164">
    <property type="component" value="Unassembled WGS sequence"/>
</dbReference>
<organism evidence="1 2">
    <name type="scientific">Leptospira interrogans str. FPW1039</name>
    <dbReference type="NCBI Taxonomy" id="1193040"/>
    <lineage>
        <taxon>Bacteria</taxon>
        <taxon>Pseudomonadati</taxon>
        <taxon>Spirochaetota</taxon>
        <taxon>Spirochaetia</taxon>
        <taxon>Leptospirales</taxon>
        <taxon>Leptospiraceae</taxon>
        <taxon>Leptospira</taxon>
    </lineage>
</organism>